<dbReference type="EMBL" id="KV428132">
    <property type="protein sequence ID" value="KZT35657.1"/>
    <property type="molecule type" value="Genomic_DNA"/>
</dbReference>
<dbReference type="STRING" id="1314776.A0A166ATG2"/>
<keyword evidence="3" id="KW-0862">Zinc</keyword>
<name>A0A166ATG2_9AGAM</name>
<sequence length="702" mass="79109">MAGSSDLPVPPVTALERDCIRAGRRRWEEYAPIVCKHLDIVISTPKDIKRIIKKQQGPIVIQKLVQCADTYGQEGRRNLRILGGILQVIRIILQDVVLSQDLFVDDLLDFVFGCLHPDAHGTSDYTSFRTFAIQVLCDLNAAARSVEAQYDLAIAGLATITRLIPRITKHGAVLAILLIVLQCNLKGLSAWQLRYDRPLPVTVLESLQLPTLARIIVGMLERNHLPSIVFEKELACVAQILHWISYYDSKAILDIHVGQTLLVAFMLSPSISIRCRGFLAMLNLYHVDYPLNLRLCNPQMIHRVREDPIPDAQTAISFIYWDDADPKSPDAILSSDKKYDVYETALQYVDYEINGPPTTDELYSPSILRTIGSVTVTVMDKVDGAFSARGNCYEALVFRLGITLFVILEMKAEGADPLSIENNYEGVRSFAQGSIEKWPDRAYFYYAIMKTRRGPECLEWGLKGLRCADCTPHLSRQIQFEMAVCQFSIGVGHLALDPHHTPPWREGVNYLKDAAETIKRTLAVLNPKSPEAQIMVILSFIVEHLLTDPRIHRVDAANLSEVREALSTLDRNRYLDHVELRCAIAEFVALRESASEKWASFISDMDNLDHLAVEKHRFNGVPESSQALKNVDYDRVLNEIQEQIESRRPHSRLPRCSTCQKNSAGLKKCGRCGTTMYCSSDCQTAHWVRGHKTECISPVIEV</sequence>
<dbReference type="AlphaFoldDB" id="A0A166ATG2"/>
<dbReference type="PROSITE" id="PS50865">
    <property type="entry name" value="ZF_MYND_2"/>
    <property type="match status" value="1"/>
</dbReference>
<keyword evidence="2 4" id="KW-0863">Zinc-finger</keyword>
<dbReference type="Gene3D" id="6.10.140.2220">
    <property type="match status" value="1"/>
</dbReference>
<evidence type="ECO:0000259" key="5">
    <source>
        <dbReference type="PROSITE" id="PS50865"/>
    </source>
</evidence>
<evidence type="ECO:0000313" key="6">
    <source>
        <dbReference type="EMBL" id="KZT35657.1"/>
    </source>
</evidence>
<dbReference type="Proteomes" id="UP000076798">
    <property type="component" value="Unassembled WGS sequence"/>
</dbReference>
<dbReference type="PROSITE" id="PS01360">
    <property type="entry name" value="ZF_MYND_1"/>
    <property type="match status" value="1"/>
</dbReference>
<gene>
    <name evidence="6" type="ORF">SISSUDRAFT_1121460</name>
</gene>
<protein>
    <recommendedName>
        <fullName evidence="5">MYND-type domain-containing protein</fullName>
    </recommendedName>
</protein>
<proteinExistence type="predicted"/>
<evidence type="ECO:0000256" key="3">
    <source>
        <dbReference type="ARBA" id="ARBA00022833"/>
    </source>
</evidence>
<keyword evidence="1" id="KW-0479">Metal-binding</keyword>
<dbReference type="InterPro" id="IPR002893">
    <property type="entry name" value="Znf_MYND"/>
</dbReference>
<accession>A0A166ATG2</accession>
<dbReference type="OrthoDB" id="432970at2759"/>
<keyword evidence="7" id="KW-1185">Reference proteome</keyword>
<reference evidence="6 7" key="1">
    <citation type="journal article" date="2016" name="Mol. Biol. Evol.">
        <title>Comparative Genomics of Early-Diverging Mushroom-Forming Fungi Provides Insights into the Origins of Lignocellulose Decay Capabilities.</title>
        <authorList>
            <person name="Nagy L.G."/>
            <person name="Riley R."/>
            <person name="Tritt A."/>
            <person name="Adam C."/>
            <person name="Daum C."/>
            <person name="Floudas D."/>
            <person name="Sun H."/>
            <person name="Yadav J.S."/>
            <person name="Pangilinan J."/>
            <person name="Larsson K.H."/>
            <person name="Matsuura K."/>
            <person name="Barry K."/>
            <person name="Labutti K."/>
            <person name="Kuo R."/>
            <person name="Ohm R.A."/>
            <person name="Bhattacharya S.S."/>
            <person name="Shirouzu T."/>
            <person name="Yoshinaga Y."/>
            <person name="Martin F.M."/>
            <person name="Grigoriev I.V."/>
            <person name="Hibbett D.S."/>
        </authorList>
    </citation>
    <scope>NUCLEOTIDE SEQUENCE [LARGE SCALE GENOMIC DNA]</scope>
    <source>
        <strain evidence="6 7">HHB10207 ss-3</strain>
    </source>
</reference>
<dbReference type="Pfam" id="PF01753">
    <property type="entry name" value="zf-MYND"/>
    <property type="match status" value="1"/>
</dbReference>
<organism evidence="6 7">
    <name type="scientific">Sistotremastrum suecicum HHB10207 ss-3</name>
    <dbReference type="NCBI Taxonomy" id="1314776"/>
    <lineage>
        <taxon>Eukaryota</taxon>
        <taxon>Fungi</taxon>
        <taxon>Dikarya</taxon>
        <taxon>Basidiomycota</taxon>
        <taxon>Agaricomycotina</taxon>
        <taxon>Agaricomycetes</taxon>
        <taxon>Sistotremastrales</taxon>
        <taxon>Sistotremastraceae</taxon>
        <taxon>Sistotremastrum</taxon>
    </lineage>
</organism>
<evidence type="ECO:0000313" key="7">
    <source>
        <dbReference type="Proteomes" id="UP000076798"/>
    </source>
</evidence>
<evidence type="ECO:0000256" key="4">
    <source>
        <dbReference type="PROSITE-ProRule" id="PRU00134"/>
    </source>
</evidence>
<evidence type="ECO:0000256" key="2">
    <source>
        <dbReference type="ARBA" id="ARBA00022771"/>
    </source>
</evidence>
<dbReference type="SUPFAM" id="SSF144232">
    <property type="entry name" value="HIT/MYND zinc finger-like"/>
    <property type="match status" value="1"/>
</dbReference>
<feature type="domain" description="MYND-type" evidence="5">
    <location>
        <begin position="656"/>
        <end position="695"/>
    </location>
</feature>
<dbReference type="GO" id="GO:0008270">
    <property type="term" value="F:zinc ion binding"/>
    <property type="evidence" value="ECO:0007669"/>
    <property type="project" value="UniProtKB-KW"/>
</dbReference>
<evidence type="ECO:0000256" key="1">
    <source>
        <dbReference type="ARBA" id="ARBA00022723"/>
    </source>
</evidence>